<feature type="signal peptide" evidence="1">
    <location>
        <begin position="1"/>
        <end position="22"/>
    </location>
</feature>
<gene>
    <name evidence="2" type="ORF">PQR03_13730</name>
</gene>
<dbReference type="RefSeq" id="WP_012428193.1">
    <property type="nucleotide sequence ID" value="NZ_JAQQCK010000002.1"/>
</dbReference>
<proteinExistence type="predicted"/>
<evidence type="ECO:0000256" key="1">
    <source>
        <dbReference type="SAM" id="SignalP"/>
    </source>
</evidence>
<dbReference type="Proteomes" id="UP001629274">
    <property type="component" value="Unassembled WGS sequence"/>
</dbReference>
<dbReference type="EMBL" id="JAQQDR010000004">
    <property type="protein sequence ID" value="MFM0239193.1"/>
    <property type="molecule type" value="Genomic_DNA"/>
</dbReference>
<accession>A0ABW9BFY1</accession>
<reference evidence="2 3" key="1">
    <citation type="journal article" date="2024" name="Chem. Sci.">
        <title>Discovery of megapolipeptins by genome mining of a Burkholderiales bacteria collection.</title>
        <authorList>
            <person name="Paulo B.S."/>
            <person name="Recchia M.J.J."/>
            <person name="Lee S."/>
            <person name="Fergusson C.H."/>
            <person name="Romanowski S.B."/>
            <person name="Hernandez A."/>
            <person name="Krull N."/>
            <person name="Liu D.Y."/>
            <person name="Cavanagh H."/>
            <person name="Bos A."/>
            <person name="Gray C.A."/>
            <person name="Murphy B.T."/>
            <person name="Linington R.G."/>
            <person name="Eustaquio A.S."/>
        </authorList>
    </citation>
    <scope>NUCLEOTIDE SEQUENCE [LARGE SCALE GENOMIC DNA]</scope>
    <source>
        <strain evidence="2 3">RL17-351-BIE-A</strain>
    </source>
</reference>
<organism evidence="2 3">
    <name type="scientific">Paraburkholderia phytofirmans</name>
    <dbReference type="NCBI Taxonomy" id="261302"/>
    <lineage>
        <taxon>Bacteria</taxon>
        <taxon>Pseudomonadati</taxon>
        <taxon>Pseudomonadota</taxon>
        <taxon>Betaproteobacteria</taxon>
        <taxon>Burkholderiales</taxon>
        <taxon>Burkholderiaceae</taxon>
        <taxon>Paraburkholderia</taxon>
    </lineage>
</organism>
<feature type="chain" id="PRO_5046206306" evidence="1">
    <location>
        <begin position="23"/>
        <end position="135"/>
    </location>
</feature>
<dbReference type="NCBIfam" id="NF047384">
    <property type="entry name" value="BspC_dom"/>
    <property type="match status" value="1"/>
</dbReference>
<keyword evidence="1" id="KW-0732">Signal</keyword>
<evidence type="ECO:0000313" key="3">
    <source>
        <dbReference type="Proteomes" id="UP001629274"/>
    </source>
</evidence>
<comment type="caution">
    <text evidence="2">The sequence shown here is derived from an EMBL/GenBank/DDBJ whole genome shotgun (WGS) entry which is preliminary data.</text>
</comment>
<sequence length="135" mass="14982">MKVTTAFFFLLVCCWSYHLAHAQTPPKPVTDYAFLRRIHVRESVVNCIAAFDQWVRTAPRYDSLVVSAGNALRAKVLPISGMPGADQSAAADATVHMQAFAKLRQKYVWVPVTASCGVWHKHVISFLINPGTSRP</sequence>
<dbReference type="InterPro" id="IPR059225">
    <property type="entry name" value="BspC"/>
</dbReference>
<protein>
    <submittedName>
        <fullName evidence="2">Uncharacterized protein</fullName>
    </submittedName>
</protein>
<keyword evidence="3" id="KW-1185">Reference proteome</keyword>
<name>A0ABW9BFY1_9BURK</name>
<evidence type="ECO:0000313" key="2">
    <source>
        <dbReference type="EMBL" id="MFM0239193.1"/>
    </source>
</evidence>